<accession>X1G048</accession>
<gene>
    <name evidence="1" type="ORF">S03H2_26012</name>
</gene>
<dbReference type="AlphaFoldDB" id="X1G048"/>
<dbReference type="EMBL" id="BARU01014911">
    <property type="protein sequence ID" value="GAH38175.1"/>
    <property type="molecule type" value="Genomic_DNA"/>
</dbReference>
<organism evidence="1">
    <name type="scientific">marine sediment metagenome</name>
    <dbReference type="NCBI Taxonomy" id="412755"/>
    <lineage>
        <taxon>unclassified sequences</taxon>
        <taxon>metagenomes</taxon>
        <taxon>ecological metagenomes</taxon>
    </lineage>
</organism>
<feature type="non-terminal residue" evidence="1">
    <location>
        <position position="1"/>
    </location>
</feature>
<protein>
    <submittedName>
        <fullName evidence="1">Uncharacterized protein</fullName>
    </submittedName>
</protein>
<name>X1G048_9ZZZZ</name>
<sequence>YLNKKRVIDLKFGCKWFSKHENGYIVYSECGIFFVNKYGNLIDFQAIAIKQNKSSEKFILLTENSIVYLDSLTLRPKRIFQHDKKIIGLFQTDHPNYTVAIDTNHNLYFIDINGMTMNPIVEREAVIEEI</sequence>
<comment type="caution">
    <text evidence="1">The sequence shown here is derived from an EMBL/GenBank/DDBJ whole genome shotgun (WGS) entry which is preliminary data.</text>
</comment>
<proteinExistence type="predicted"/>
<evidence type="ECO:0000313" key="1">
    <source>
        <dbReference type="EMBL" id="GAH38175.1"/>
    </source>
</evidence>
<feature type="non-terminal residue" evidence="1">
    <location>
        <position position="130"/>
    </location>
</feature>
<reference evidence="1" key="1">
    <citation type="journal article" date="2014" name="Front. Microbiol.">
        <title>High frequency of phylogenetically diverse reductive dehalogenase-homologous genes in deep subseafloor sedimentary metagenomes.</title>
        <authorList>
            <person name="Kawai M."/>
            <person name="Futagami T."/>
            <person name="Toyoda A."/>
            <person name="Takaki Y."/>
            <person name="Nishi S."/>
            <person name="Hori S."/>
            <person name="Arai W."/>
            <person name="Tsubouchi T."/>
            <person name="Morono Y."/>
            <person name="Uchiyama I."/>
            <person name="Ito T."/>
            <person name="Fujiyama A."/>
            <person name="Inagaki F."/>
            <person name="Takami H."/>
        </authorList>
    </citation>
    <scope>NUCLEOTIDE SEQUENCE</scope>
    <source>
        <strain evidence="1">Expedition CK06-06</strain>
    </source>
</reference>